<keyword evidence="3" id="KW-0132">Cell division</keyword>
<dbReference type="GO" id="GO:0005634">
    <property type="term" value="C:nucleus"/>
    <property type="evidence" value="ECO:0007669"/>
    <property type="project" value="UniProtKB-SubCell"/>
</dbReference>
<dbReference type="InParanoid" id="A7T2F2"/>
<dbReference type="FunFam" id="1.20.5.170:FF:000051">
    <property type="entry name" value="mitotic spindle assembly checkpoint protein MAD1"/>
    <property type="match status" value="1"/>
</dbReference>
<evidence type="ECO:0000256" key="1">
    <source>
        <dbReference type="ARBA" id="ARBA00004123"/>
    </source>
</evidence>
<feature type="coiled-coil region" evidence="7">
    <location>
        <begin position="54"/>
        <end position="81"/>
    </location>
</feature>
<dbReference type="AlphaFoldDB" id="A7T2F2"/>
<keyword evidence="7" id="KW-0175">Coiled coil</keyword>
<keyword evidence="5" id="KW-0539">Nucleus</keyword>
<dbReference type="HOGENOM" id="CLU_072815_1_0_1"/>
<evidence type="ECO:0000256" key="3">
    <source>
        <dbReference type="ARBA" id="ARBA00022618"/>
    </source>
</evidence>
<evidence type="ECO:0000313" key="9">
    <source>
        <dbReference type="Proteomes" id="UP000001593"/>
    </source>
</evidence>
<feature type="non-terminal residue" evidence="8">
    <location>
        <position position="1"/>
    </location>
</feature>
<accession>A7T2F2</accession>
<keyword evidence="9" id="KW-1185">Reference proteome</keyword>
<dbReference type="PANTHER" id="PTHR23168:SF0">
    <property type="entry name" value="MITOTIC SPINDLE ASSEMBLY CHECKPOINT PROTEIN MAD1"/>
    <property type="match status" value="1"/>
</dbReference>
<feature type="non-terminal residue" evidence="8">
    <location>
        <position position="177"/>
    </location>
</feature>
<dbReference type="STRING" id="45351.A7T2F2"/>
<dbReference type="Gene3D" id="1.20.5.170">
    <property type="match status" value="1"/>
</dbReference>
<proteinExistence type="inferred from homology"/>
<dbReference type="OMA" id="RRACCER"/>
<dbReference type="PANTHER" id="PTHR23168">
    <property type="entry name" value="MITOTIC SPINDLE ASSEMBLY CHECKPOINT PROTEIN MAD1 MITOTIC ARREST DEFICIENT-LIKE PROTEIN 1"/>
    <property type="match status" value="1"/>
</dbReference>
<dbReference type="InterPro" id="IPR008672">
    <property type="entry name" value="Mad1"/>
</dbReference>
<dbReference type="GO" id="GO:0051301">
    <property type="term" value="P:cell division"/>
    <property type="evidence" value="ECO:0007669"/>
    <property type="project" value="UniProtKB-KW"/>
</dbReference>
<comment type="subcellular location">
    <subcellularLocation>
        <location evidence="1">Nucleus</location>
    </subcellularLocation>
</comment>
<dbReference type="Proteomes" id="UP000001593">
    <property type="component" value="Unassembled WGS sequence"/>
</dbReference>
<evidence type="ECO:0000256" key="2">
    <source>
        <dbReference type="ARBA" id="ARBA00008029"/>
    </source>
</evidence>
<dbReference type="FunFam" id="3.30.457.60:FF:000019">
    <property type="entry name" value="Predicted protein"/>
    <property type="match status" value="1"/>
</dbReference>
<dbReference type="eggNOG" id="KOG4593">
    <property type="taxonomic scope" value="Eukaryota"/>
</dbReference>
<dbReference type="Gene3D" id="3.30.457.60">
    <property type="match status" value="1"/>
</dbReference>
<sequence length="177" mass="20621">LKAQLEKLKKENGELAERLEVYELRKEQMHMQGYFDPLKTKVVHFSMNPSNLARQQRAEEIKRLQDENEALRQRVWLLEEGKASPGDQAAWKNLSPDAGDPSVMKQVQDVKAQLSSSELKNQRLKEVFSRKIQEFREACYALTGYKIDVVRDKKYRLQSMYAERANDDLLFEVGTNS</sequence>
<name>A7T2F2_NEMVE</name>
<comment type="similarity">
    <text evidence="2">Belongs to the MAD1 family.</text>
</comment>
<protein>
    <submittedName>
        <fullName evidence="8">Uncharacterized protein</fullName>
    </submittedName>
</protein>
<dbReference type="Pfam" id="PF05557">
    <property type="entry name" value="MAD"/>
    <property type="match status" value="1"/>
</dbReference>
<evidence type="ECO:0000256" key="5">
    <source>
        <dbReference type="ARBA" id="ARBA00023242"/>
    </source>
</evidence>
<dbReference type="GO" id="GO:0007094">
    <property type="term" value="P:mitotic spindle assembly checkpoint signaling"/>
    <property type="evidence" value="ECO:0007669"/>
    <property type="project" value="InterPro"/>
</dbReference>
<dbReference type="EMBL" id="DS470242">
    <property type="protein sequence ID" value="EDO29862.1"/>
    <property type="molecule type" value="Genomic_DNA"/>
</dbReference>
<keyword evidence="4" id="KW-0498">Mitosis</keyword>
<evidence type="ECO:0000256" key="7">
    <source>
        <dbReference type="SAM" id="Coils"/>
    </source>
</evidence>
<dbReference type="Gene3D" id="6.10.250.90">
    <property type="match status" value="1"/>
</dbReference>
<dbReference type="SUPFAM" id="SSF75704">
    <property type="entry name" value="Mitotic arrest deficient-like 1, Mad1"/>
    <property type="match status" value="1"/>
</dbReference>
<evidence type="ECO:0000256" key="4">
    <source>
        <dbReference type="ARBA" id="ARBA00022776"/>
    </source>
</evidence>
<dbReference type="KEGG" id="nve:5500526"/>
<keyword evidence="6" id="KW-0131">Cell cycle</keyword>
<evidence type="ECO:0000313" key="8">
    <source>
        <dbReference type="EMBL" id="EDO29862.1"/>
    </source>
</evidence>
<gene>
    <name evidence="8" type="ORF">NEMVEDRAFT_v1g152</name>
</gene>
<evidence type="ECO:0000256" key="6">
    <source>
        <dbReference type="ARBA" id="ARBA00023306"/>
    </source>
</evidence>
<reference evidence="8 9" key="1">
    <citation type="journal article" date="2007" name="Science">
        <title>Sea anemone genome reveals ancestral eumetazoan gene repertoire and genomic organization.</title>
        <authorList>
            <person name="Putnam N.H."/>
            <person name="Srivastava M."/>
            <person name="Hellsten U."/>
            <person name="Dirks B."/>
            <person name="Chapman J."/>
            <person name="Salamov A."/>
            <person name="Terry A."/>
            <person name="Shapiro H."/>
            <person name="Lindquist E."/>
            <person name="Kapitonov V.V."/>
            <person name="Jurka J."/>
            <person name="Genikhovich G."/>
            <person name="Grigoriev I.V."/>
            <person name="Lucas S.M."/>
            <person name="Steele R.E."/>
            <person name="Finnerty J.R."/>
            <person name="Technau U."/>
            <person name="Martindale M.Q."/>
            <person name="Rokhsar D.S."/>
        </authorList>
    </citation>
    <scope>NUCLEOTIDE SEQUENCE [LARGE SCALE GENOMIC DNA]</scope>
    <source>
        <strain evidence="9">CH2 X CH6</strain>
    </source>
</reference>
<dbReference type="PhylomeDB" id="A7T2F2"/>
<organism evidence="8 9">
    <name type="scientific">Nematostella vectensis</name>
    <name type="common">Starlet sea anemone</name>
    <dbReference type="NCBI Taxonomy" id="45351"/>
    <lineage>
        <taxon>Eukaryota</taxon>
        <taxon>Metazoa</taxon>
        <taxon>Cnidaria</taxon>
        <taxon>Anthozoa</taxon>
        <taxon>Hexacorallia</taxon>
        <taxon>Actiniaria</taxon>
        <taxon>Edwardsiidae</taxon>
        <taxon>Nematostella</taxon>
    </lineage>
</organism>